<evidence type="ECO:0008006" key="3">
    <source>
        <dbReference type="Google" id="ProtNLM"/>
    </source>
</evidence>
<name>A0A410S7V2_9ABAC</name>
<sequence>MNKYATCYLCEDIVYLYKAYSNNGSDNFFNNHRAITRQNFVFCPPCYRTLYVYKFLKLK</sequence>
<organism evidence="1 2">
    <name type="scientific">Spodoptera exempta nucleopolyhedrovirus</name>
    <dbReference type="NCBI Taxonomy" id="1242863"/>
    <lineage>
        <taxon>Viruses</taxon>
        <taxon>Viruses incertae sedis</taxon>
        <taxon>Naldaviricetes</taxon>
        <taxon>Lefavirales</taxon>
        <taxon>Baculoviridae</taxon>
        <taxon>Alphabaculovirus</taxon>
        <taxon>Alphabaculovirus spexemptae</taxon>
    </lineage>
</organism>
<protein>
    <recommendedName>
        <fullName evidence="3">Ac43-like protein</fullName>
    </recommendedName>
</protein>
<keyword evidence="2" id="KW-1185">Reference proteome</keyword>
<evidence type="ECO:0000313" key="1">
    <source>
        <dbReference type="EMBL" id="QAT90400.1"/>
    </source>
</evidence>
<proteinExistence type="predicted"/>
<dbReference type="EMBL" id="MH717816">
    <property type="protein sequence ID" value="QAT90400.1"/>
    <property type="molecule type" value="Genomic_DNA"/>
</dbReference>
<accession>A0A410S7V2</accession>
<dbReference type="Proteomes" id="UP000503509">
    <property type="component" value="Genome"/>
</dbReference>
<reference evidence="1 2" key="1">
    <citation type="submission" date="2018-08" db="EMBL/GenBank/DDBJ databases">
        <title>Sequence analysis of the African armyworm, Spodoptera exempta nucleopolyhedrovirus.</title>
        <authorList>
            <person name="Escasa S.R."/>
            <person name="Mowery J.D."/>
            <person name="Bauchan G.R."/>
            <person name="Harrison R.L."/>
            <person name="Cory J.S."/>
        </authorList>
    </citation>
    <scope>NUCLEOTIDE SEQUENCE [LARGE SCALE GENOMIC DNA]</scope>
    <source>
        <strain evidence="1 2">244.1</strain>
    </source>
</reference>
<dbReference type="KEGG" id="vg:65101701"/>
<dbReference type="GeneID" id="65101701"/>
<evidence type="ECO:0000313" key="2">
    <source>
        <dbReference type="Proteomes" id="UP000503509"/>
    </source>
</evidence>
<dbReference type="RefSeq" id="YP_010086532.1">
    <property type="nucleotide sequence ID" value="NC_055455.1"/>
</dbReference>